<organism evidence="7 8">
    <name type="scientific">Aplysia californica</name>
    <name type="common">California sea hare</name>
    <dbReference type="NCBI Taxonomy" id="6500"/>
    <lineage>
        <taxon>Eukaryota</taxon>
        <taxon>Metazoa</taxon>
        <taxon>Spiralia</taxon>
        <taxon>Lophotrochozoa</taxon>
        <taxon>Mollusca</taxon>
        <taxon>Gastropoda</taxon>
        <taxon>Heterobranchia</taxon>
        <taxon>Euthyneura</taxon>
        <taxon>Tectipleura</taxon>
        <taxon>Aplysiida</taxon>
        <taxon>Aplysioidea</taxon>
        <taxon>Aplysiidae</taxon>
        <taxon>Aplysia</taxon>
    </lineage>
</organism>
<dbReference type="PIRSF" id="PIRSF002419">
    <property type="entry name" value="Tetraspanin"/>
    <property type="match status" value="1"/>
</dbReference>
<keyword evidence="5 6" id="KW-0472">Membrane</keyword>
<evidence type="ECO:0000256" key="6">
    <source>
        <dbReference type="RuleBase" id="RU361218"/>
    </source>
</evidence>
<protein>
    <recommendedName>
        <fullName evidence="6">Tetraspanin</fullName>
    </recommendedName>
</protein>
<comment type="caution">
    <text evidence="6">Lacks conserved residue(s) required for the propagation of feature annotation.</text>
</comment>
<evidence type="ECO:0000256" key="4">
    <source>
        <dbReference type="ARBA" id="ARBA00022989"/>
    </source>
</evidence>
<feature type="transmembrane region" description="Helical" evidence="6">
    <location>
        <begin position="163"/>
        <end position="189"/>
    </location>
</feature>
<evidence type="ECO:0000256" key="3">
    <source>
        <dbReference type="ARBA" id="ARBA00022692"/>
    </source>
</evidence>
<reference evidence="8" key="1">
    <citation type="submission" date="2025-08" db="UniProtKB">
        <authorList>
            <consortium name="RefSeq"/>
        </authorList>
    </citation>
    <scope>IDENTIFICATION</scope>
</reference>
<dbReference type="SUPFAM" id="SSF48652">
    <property type="entry name" value="Tetraspanin"/>
    <property type="match status" value="1"/>
</dbReference>
<name>A0ABM1AEJ8_APLCA</name>
<evidence type="ECO:0000256" key="2">
    <source>
        <dbReference type="ARBA" id="ARBA00006840"/>
    </source>
</evidence>
<dbReference type="Proteomes" id="UP000694888">
    <property type="component" value="Unplaced"/>
</dbReference>
<comment type="similarity">
    <text evidence="2 6">Belongs to the tetraspanin (TM4SF) family.</text>
</comment>
<dbReference type="RefSeq" id="XP_012946177.1">
    <property type="nucleotide sequence ID" value="XM_013090723.1"/>
</dbReference>
<keyword evidence="3 6" id="KW-0812">Transmembrane</keyword>
<dbReference type="InterPro" id="IPR000301">
    <property type="entry name" value="Tetraspanin_animals"/>
</dbReference>
<proteinExistence type="inferred from homology"/>
<feature type="transmembrane region" description="Helical" evidence="6">
    <location>
        <begin position="7"/>
        <end position="31"/>
    </location>
</feature>
<dbReference type="PANTHER" id="PTHR19282:SF534">
    <property type="entry name" value="TETRASPANIN FAMILY-RELATED"/>
    <property type="match status" value="1"/>
</dbReference>
<dbReference type="PRINTS" id="PR00259">
    <property type="entry name" value="TMFOUR"/>
</dbReference>
<evidence type="ECO:0000313" key="7">
    <source>
        <dbReference type="Proteomes" id="UP000694888"/>
    </source>
</evidence>
<dbReference type="Gene3D" id="1.10.1450.10">
    <property type="entry name" value="Tetraspanin"/>
    <property type="match status" value="1"/>
</dbReference>
<sequence length="199" mass="22457">MENRCMLGIYFVIMLLFLILFVVAAVVSFFFRDDLEDELAKEMTKTLKNDYGLVGNNDITDVWDKIQVELSCCGVRGNRNSESSWFLWQESMWYNVSNTGTNPNALKALPSSCCVKGTSFPDCQNFKTTNQAPMMDAAMVTTDNLSLNEEGCIDKLKDKIDEYIIAIAVIAVVVLIVMFCCVLFSVYVCMHVSRKDMVV</sequence>
<evidence type="ECO:0000256" key="1">
    <source>
        <dbReference type="ARBA" id="ARBA00004141"/>
    </source>
</evidence>
<evidence type="ECO:0000256" key="5">
    <source>
        <dbReference type="ARBA" id="ARBA00023136"/>
    </source>
</evidence>
<dbReference type="InterPro" id="IPR008952">
    <property type="entry name" value="Tetraspanin_EC2_sf"/>
</dbReference>
<dbReference type="PANTHER" id="PTHR19282">
    <property type="entry name" value="TETRASPANIN"/>
    <property type="match status" value="1"/>
</dbReference>
<dbReference type="GeneID" id="106013892"/>
<dbReference type="Pfam" id="PF00335">
    <property type="entry name" value="Tetraspanin"/>
    <property type="match status" value="1"/>
</dbReference>
<dbReference type="InterPro" id="IPR018499">
    <property type="entry name" value="Tetraspanin/Peripherin"/>
</dbReference>
<accession>A0ABM1AEJ8</accession>
<gene>
    <name evidence="8" type="primary">LOC106013892</name>
</gene>
<keyword evidence="4 6" id="KW-1133">Transmembrane helix</keyword>
<comment type="subcellular location">
    <subcellularLocation>
        <location evidence="1 6">Membrane</location>
        <topology evidence="1 6">Multi-pass membrane protein</topology>
    </subcellularLocation>
</comment>
<keyword evidence="7" id="KW-1185">Reference proteome</keyword>
<evidence type="ECO:0000313" key="8">
    <source>
        <dbReference type="RefSeq" id="XP_012946177.1"/>
    </source>
</evidence>